<proteinExistence type="inferred from homology"/>
<dbReference type="PRINTS" id="PR01506">
    <property type="entry name" value="TATBPROTEIN"/>
</dbReference>
<evidence type="ECO:0000256" key="1">
    <source>
        <dbReference type="ARBA" id="ARBA00004167"/>
    </source>
</evidence>
<dbReference type="RefSeq" id="WP_132460948.1">
    <property type="nucleotide sequence ID" value="NZ_SLXP01000002.1"/>
</dbReference>
<evidence type="ECO:0000256" key="8">
    <source>
        <dbReference type="ARBA" id="ARBA00023136"/>
    </source>
</evidence>
<comment type="subcellular location">
    <subcellularLocation>
        <location evidence="9">Cell membrane</location>
        <topology evidence="9">Single-pass membrane protein</topology>
    </subcellularLocation>
    <subcellularLocation>
        <location evidence="1">Membrane</location>
        <topology evidence="1">Single-pass membrane protein</topology>
    </subcellularLocation>
</comment>
<keyword evidence="7 9" id="KW-0811">Translocation</keyword>
<comment type="function">
    <text evidence="9">Part of the twin-arginine translocation (Tat) system that transports large folded proteins containing a characteristic twin-arginine motif in their signal peptide across membranes. Together with TatC, TatB is part of a receptor directly interacting with Tat signal peptides. TatB may form an oligomeric binding site that transiently accommodates folded Tat precursor proteins before their translocation.</text>
</comment>
<dbReference type="Gene3D" id="1.20.5.3310">
    <property type="match status" value="1"/>
</dbReference>
<dbReference type="GO" id="GO:0008320">
    <property type="term" value="F:protein transmembrane transporter activity"/>
    <property type="evidence" value="ECO:0007669"/>
    <property type="project" value="UniProtKB-UniRule"/>
</dbReference>
<keyword evidence="4 9" id="KW-0812">Transmembrane</keyword>
<evidence type="ECO:0000256" key="5">
    <source>
        <dbReference type="ARBA" id="ARBA00022927"/>
    </source>
</evidence>
<evidence type="ECO:0000313" key="13">
    <source>
        <dbReference type="Proteomes" id="UP000294835"/>
    </source>
</evidence>
<keyword evidence="2 9" id="KW-0813">Transport</keyword>
<keyword evidence="3 9" id="KW-1003">Cell membrane</keyword>
<feature type="compositionally biased region" description="Basic and acidic residues" evidence="10">
    <location>
        <begin position="105"/>
        <end position="131"/>
    </location>
</feature>
<dbReference type="NCBIfam" id="TIGR01410">
    <property type="entry name" value="tatB"/>
    <property type="match status" value="1"/>
</dbReference>
<keyword evidence="6 9" id="KW-1133">Transmembrane helix</keyword>
<keyword evidence="13" id="KW-1185">Reference proteome</keyword>
<evidence type="ECO:0000313" key="12">
    <source>
        <dbReference type="EMBL" id="TCP43096.1"/>
    </source>
</evidence>
<protein>
    <recommendedName>
        <fullName evidence="9">Sec-independent protein translocase protein TatB</fullName>
    </recommendedName>
</protein>
<gene>
    <name evidence="9" type="primary">tatB</name>
    <name evidence="12" type="ORF">EV662_102289</name>
</gene>
<dbReference type="Proteomes" id="UP000294835">
    <property type="component" value="Unassembled WGS sequence"/>
</dbReference>
<dbReference type="InterPro" id="IPR018448">
    <property type="entry name" value="TatB"/>
</dbReference>
<keyword evidence="8 9" id="KW-0472">Membrane</keyword>
<feature type="compositionally biased region" description="Basic and acidic residues" evidence="10">
    <location>
        <begin position="85"/>
        <end position="97"/>
    </location>
</feature>
<evidence type="ECO:0000256" key="6">
    <source>
        <dbReference type="ARBA" id="ARBA00022989"/>
    </source>
</evidence>
<evidence type="ECO:0000256" key="4">
    <source>
        <dbReference type="ARBA" id="ARBA00022692"/>
    </source>
</evidence>
<dbReference type="GO" id="GO:0033281">
    <property type="term" value="C:TAT protein transport complex"/>
    <property type="evidence" value="ECO:0007669"/>
    <property type="project" value="UniProtKB-UniRule"/>
</dbReference>
<dbReference type="GO" id="GO:0043953">
    <property type="term" value="P:protein transport by the Tat complex"/>
    <property type="evidence" value="ECO:0007669"/>
    <property type="project" value="UniProtKB-UniRule"/>
</dbReference>
<dbReference type="EMBL" id="SLXP01000002">
    <property type="protein sequence ID" value="TCP43096.1"/>
    <property type="molecule type" value="Genomic_DNA"/>
</dbReference>
<evidence type="ECO:0000256" key="7">
    <source>
        <dbReference type="ARBA" id="ARBA00023010"/>
    </source>
</evidence>
<feature type="compositionally biased region" description="Low complexity" evidence="10">
    <location>
        <begin position="132"/>
        <end position="141"/>
    </location>
</feature>
<evidence type="ECO:0000256" key="11">
    <source>
        <dbReference type="SAM" id="Phobius"/>
    </source>
</evidence>
<comment type="caution">
    <text evidence="12">The sequence shown here is derived from an EMBL/GenBank/DDBJ whole genome shotgun (WGS) entry which is preliminary data.</text>
</comment>
<evidence type="ECO:0000256" key="9">
    <source>
        <dbReference type="HAMAP-Rule" id="MF_00237"/>
    </source>
</evidence>
<feature type="region of interest" description="Disordered" evidence="10">
    <location>
        <begin position="85"/>
        <end position="151"/>
    </location>
</feature>
<name>A0A4V2SRM3_9RHOB</name>
<evidence type="ECO:0000256" key="3">
    <source>
        <dbReference type="ARBA" id="ARBA00022475"/>
    </source>
</evidence>
<comment type="subunit">
    <text evidence="9">The Tat system comprises two distinct complexes: a TatABC complex, containing multiple copies of TatA, TatB and TatC subunits, and a separate TatA complex, containing only TatA subunits. Substrates initially bind to the TatABC complex, which probably triggers association of the separate TatA complex to form the active translocon.</text>
</comment>
<keyword evidence="5 9" id="KW-0653">Protein transport</keyword>
<dbReference type="OrthoDB" id="7206969at2"/>
<dbReference type="HAMAP" id="MF_00237">
    <property type="entry name" value="TatB"/>
    <property type="match status" value="1"/>
</dbReference>
<evidence type="ECO:0000256" key="10">
    <source>
        <dbReference type="SAM" id="MobiDB-lite"/>
    </source>
</evidence>
<sequence>MFDLGWTELLLIGIVALIVVGPKDLPGMFRTLGRFTAKARNMAREFQRAMDDAADQAGVKDMANDLKDAANPRKMGLDKLNEAAEKFEKWEPKRPEKGPATAELTEERKVQSDKIRRAMEEKGQARLDAEKAAAAADTAAPAPAPDSKSDA</sequence>
<feature type="transmembrane region" description="Helical" evidence="11">
    <location>
        <begin position="6"/>
        <end position="25"/>
    </location>
</feature>
<comment type="similarity">
    <text evidence="9">Belongs to the TatB family.</text>
</comment>
<organism evidence="12 13">
    <name type="scientific">Rhodovulum marinum</name>
    <dbReference type="NCBI Taxonomy" id="320662"/>
    <lineage>
        <taxon>Bacteria</taxon>
        <taxon>Pseudomonadati</taxon>
        <taxon>Pseudomonadota</taxon>
        <taxon>Alphaproteobacteria</taxon>
        <taxon>Rhodobacterales</taxon>
        <taxon>Paracoccaceae</taxon>
        <taxon>Rhodovulum</taxon>
    </lineage>
</organism>
<reference evidence="12 13" key="1">
    <citation type="submission" date="2019-03" db="EMBL/GenBank/DDBJ databases">
        <title>Genomic Encyclopedia of Type Strains, Phase IV (KMG-IV): sequencing the most valuable type-strain genomes for metagenomic binning, comparative biology and taxonomic classification.</title>
        <authorList>
            <person name="Goeker M."/>
        </authorList>
    </citation>
    <scope>NUCLEOTIDE SEQUENCE [LARGE SCALE GENOMIC DNA]</scope>
    <source>
        <strain evidence="12 13">DSM 18063</strain>
    </source>
</reference>
<dbReference type="InterPro" id="IPR003369">
    <property type="entry name" value="TatA/B/E"/>
</dbReference>
<dbReference type="Pfam" id="PF02416">
    <property type="entry name" value="TatA_B_E"/>
    <property type="match status" value="1"/>
</dbReference>
<accession>A0A4V2SRM3</accession>
<dbReference type="AlphaFoldDB" id="A0A4V2SRM3"/>
<dbReference type="PANTHER" id="PTHR33162">
    <property type="entry name" value="SEC-INDEPENDENT PROTEIN TRANSLOCASE PROTEIN TATA, CHLOROPLASTIC"/>
    <property type="match status" value="1"/>
</dbReference>
<evidence type="ECO:0000256" key="2">
    <source>
        <dbReference type="ARBA" id="ARBA00022448"/>
    </source>
</evidence>
<dbReference type="PANTHER" id="PTHR33162:SF1">
    <property type="entry name" value="SEC-INDEPENDENT PROTEIN TRANSLOCASE PROTEIN TATA, CHLOROPLASTIC"/>
    <property type="match status" value="1"/>
</dbReference>